<accession>A0A502G8Q4</accession>
<organism evidence="1 2">
    <name type="scientific">Hymenobacter nivis</name>
    <dbReference type="NCBI Taxonomy" id="1850093"/>
    <lineage>
        <taxon>Bacteria</taxon>
        <taxon>Pseudomonadati</taxon>
        <taxon>Bacteroidota</taxon>
        <taxon>Cytophagia</taxon>
        <taxon>Cytophagales</taxon>
        <taxon>Hymenobacteraceae</taxon>
        <taxon>Hymenobacter</taxon>
    </lineage>
</organism>
<keyword evidence="2" id="KW-1185">Reference proteome</keyword>
<reference evidence="1 2" key="1">
    <citation type="journal article" date="2019" name="Environ. Microbiol.">
        <title>Species interactions and distinct microbial communities in high Arctic permafrost affected cryosols are associated with the CH4 and CO2 gas fluxes.</title>
        <authorList>
            <person name="Altshuler I."/>
            <person name="Hamel J."/>
            <person name="Turney S."/>
            <person name="Magnuson E."/>
            <person name="Levesque R."/>
            <person name="Greer C."/>
            <person name="Whyte L.G."/>
        </authorList>
    </citation>
    <scope>NUCLEOTIDE SEQUENCE [LARGE SCALE GENOMIC DNA]</scope>
    <source>
        <strain evidence="1 2">S9.2P</strain>
    </source>
</reference>
<proteinExistence type="predicted"/>
<comment type="caution">
    <text evidence="1">The sequence shown here is derived from an EMBL/GenBank/DDBJ whole genome shotgun (WGS) entry which is preliminary data.</text>
</comment>
<dbReference type="AlphaFoldDB" id="A0A502G8Q4"/>
<evidence type="ECO:0000313" key="1">
    <source>
        <dbReference type="EMBL" id="TPG58012.1"/>
    </source>
</evidence>
<dbReference type="Proteomes" id="UP000317646">
    <property type="component" value="Unassembled WGS sequence"/>
</dbReference>
<dbReference type="PROSITE" id="PS51257">
    <property type="entry name" value="PROKAR_LIPOPROTEIN"/>
    <property type="match status" value="1"/>
</dbReference>
<name>A0A502G8Q4_9BACT</name>
<sequence length="153" mass="17145">MGPRPLAFSYMNKVFGVLLLLSGLACLLARGQAQEVSQQQAIHVAEAFIQKNGYTFKPAEASAPQYELFDADEMDVRAILKARRNSLHPKAFCITEDSDSWHVGFLSTRVNRSSLKASQQQANLAGRVVVVSKRNKEVRMAHKDPLFSHFKRL</sequence>
<evidence type="ECO:0000313" key="2">
    <source>
        <dbReference type="Proteomes" id="UP000317646"/>
    </source>
</evidence>
<protein>
    <submittedName>
        <fullName evidence="1">Uncharacterized protein</fullName>
    </submittedName>
</protein>
<dbReference type="EMBL" id="RCYZ01000018">
    <property type="protein sequence ID" value="TPG58012.1"/>
    <property type="molecule type" value="Genomic_DNA"/>
</dbReference>
<gene>
    <name evidence="1" type="ORF">EAH73_22730</name>
</gene>